<dbReference type="RefSeq" id="WP_209687472.1">
    <property type="nucleotide sequence ID" value="NZ_JAGGLU010000014.1"/>
</dbReference>
<organism evidence="1 2">
    <name type="scientific">Lactobacillus colini</name>
    <dbReference type="NCBI Taxonomy" id="1819254"/>
    <lineage>
        <taxon>Bacteria</taxon>
        <taxon>Bacillati</taxon>
        <taxon>Bacillota</taxon>
        <taxon>Bacilli</taxon>
        <taxon>Lactobacillales</taxon>
        <taxon>Lactobacillaceae</taxon>
        <taxon>Lactobacillus</taxon>
    </lineage>
</organism>
<keyword evidence="2" id="KW-1185">Reference proteome</keyword>
<reference evidence="1 2" key="1">
    <citation type="submission" date="2021-03" db="EMBL/GenBank/DDBJ databases">
        <title>Genomic Encyclopedia of Type Strains, Phase IV (KMG-IV): sequencing the most valuable type-strain genomes for metagenomic binning, comparative biology and taxonomic classification.</title>
        <authorList>
            <person name="Goeker M."/>
        </authorList>
    </citation>
    <scope>NUCLEOTIDE SEQUENCE [LARGE SCALE GENOMIC DNA]</scope>
    <source>
        <strain evidence="1 2">DSM 101872</strain>
    </source>
</reference>
<gene>
    <name evidence="1" type="ORF">J2Z60_001943</name>
</gene>
<dbReference type="EMBL" id="JAGGLU010000014">
    <property type="protein sequence ID" value="MBP2058752.1"/>
    <property type="molecule type" value="Genomic_DNA"/>
</dbReference>
<sequence>MIKFKPFVIGLGLGGLLGTVVSFMTDQKTGQPINKEVKDLVDSTSSDIKDISTNTQKAQKQLALLKEKNIPQAKKNIQSIQRSIKEFQYNIQPNLKNIQASLDKLNSESKNLK</sequence>
<accession>A0ABS4MGD2</accession>
<name>A0ABS4MGD2_9LACO</name>
<evidence type="ECO:0000313" key="2">
    <source>
        <dbReference type="Proteomes" id="UP001519292"/>
    </source>
</evidence>
<protein>
    <submittedName>
        <fullName evidence="1">Gas vesicle protein</fullName>
    </submittedName>
</protein>
<evidence type="ECO:0000313" key="1">
    <source>
        <dbReference type="EMBL" id="MBP2058752.1"/>
    </source>
</evidence>
<proteinExistence type="predicted"/>
<dbReference type="Proteomes" id="UP001519292">
    <property type="component" value="Unassembled WGS sequence"/>
</dbReference>
<comment type="caution">
    <text evidence="1">The sequence shown here is derived from an EMBL/GenBank/DDBJ whole genome shotgun (WGS) entry which is preliminary data.</text>
</comment>